<dbReference type="EMBL" id="QDEB01132624">
    <property type="protein sequence ID" value="RZB38909.1"/>
    <property type="molecule type" value="Genomic_DNA"/>
</dbReference>
<accession>A0A482V689</accession>
<keyword evidence="1" id="KW-0472">Membrane</keyword>
<reference evidence="2 3" key="1">
    <citation type="submission" date="2017-03" db="EMBL/GenBank/DDBJ databases">
        <title>Genome of the blue death feigning beetle - Asbolus verrucosus.</title>
        <authorList>
            <person name="Rider S.D."/>
        </authorList>
    </citation>
    <scope>NUCLEOTIDE SEQUENCE [LARGE SCALE GENOMIC DNA]</scope>
    <source>
        <strain evidence="2">Butters</strain>
        <tissue evidence="2">Head and leg muscle</tissue>
    </source>
</reference>
<keyword evidence="1" id="KW-0812">Transmembrane</keyword>
<evidence type="ECO:0000313" key="3">
    <source>
        <dbReference type="Proteomes" id="UP000292052"/>
    </source>
</evidence>
<evidence type="ECO:0000313" key="2">
    <source>
        <dbReference type="EMBL" id="RZB38909.1"/>
    </source>
</evidence>
<protein>
    <submittedName>
        <fullName evidence="2">Uncharacterized protein</fullName>
    </submittedName>
</protein>
<sequence length="94" mass="11113">MGESLVISLIAVVLVLIVLAALIVKCFRQKDVENTSRPWNRRGQRRYINRGGQMIVLSEFSSFIWHSFLIKIKVFTCIILKKWHQLITRLFLRR</sequence>
<evidence type="ECO:0000256" key="1">
    <source>
        <dbReference type="SAM" id="Phobius"/>
    </source>
</evidence>
<feature type="transmembrane region" description="Helical" evidence="1">
    <location>
        <begin position="6"/>
        <end position="27"/>
    </location>
</feature>
<organism evidence="2 3">
    <name type="scientific">Asbolus verrucosus</name>
    <name type="common">Desert ironclad beetle</name>
    <dbReference type="NCBI Taxonomy" id="1661398"/>
    <lineage>
        <taxon>Eukaryota</taxon>
        <taxon>Metazoa</taxon>
        <taxon>Ecdysozoa</taxon>
        <taxon>Arthropoda</taxon>
        <taxon>Hexapoda</taxon>
        <taxon>Insecta</taxon>
        <taxon>Pterygota</taxon>
        <taxon>Neoptera</taxon>
        <taxon>Endopterygota</taxon>
        <taxon>Coleoptera</taxon>
        <taxon>Polyphaga</taxon>
        <taxon>Cucujiformia</taxon>
        <taxon>Tenebrionidae</taxon>
        <taxon>Pimeliinae</taxon>
        <taxon>Asbolus</taxon>
    </lineage>
</organism>
<name>A0A482V689_ASBVE</name>
<dbReference type="AlphaFoldDB" id="A0A482V689"/>
<keyword evidence="1" id="KW-1133">Transmembrane helix</keyword>
<proteinExistence type="predicted"/>
<gene>
    <name evidence="2" type="ORF">BDFB_005782</name>
</gene>
<dbReference type="Proteomes" id="UP000292052">
    <property type="component" value="Unassembled WGS sequence"/>
</dbReference>
<keyword evidence="3" id="KW-1185">Reference proteome</keyword>
<comment type="caution">
    <text evidence="2">The sequence shown here is derived from an EMBL/GenBank/DDBJ whole genome shotgun (WGS) entry which is preliminary data.</text>
</comment>